<sequence>MLYQVTCKKCGGKFRISVDNILRTTSVCPHCGQKLAILIPKEQVATSTQESVAPQNVGIQSRNDTLSHENEAATQLKTKRKRGRGLVKAVLLLLFGALLIGGVFSFNRYRQQQEELVKIARQHHRDSVMKVREMLQAKAIAAQKQEKMRTMAYTFLRSFYLNAVLSGADVTQYEPYLTEGCRQILYGINENASGLDKQAAWWGMFGTLSGLDNADELSRNLRISHYEGDWYKVRLAQNGESEQRLVKLKQVGNRFLIDNVR</sequence>
<dbReference type="Proteomes" id="UP000217431">
    <property type="component" value="Chromosome I"/>
</dbReference>
<evidence type="ECO:0000256" key="1">
    <source>
        <dbReference type="SAM" id="Phobius"/>
    </source>
</evidence>
<feature type="transmembrane region" description="Helical" evidence="1">
    <location>
        <begin position="86"/>
        <end position="106"/>
    </location>
</feature>
<accession>A0A0S3UI31</accession>
<keyword evidence="1" id="KW-0472">Membrane</keyword>
<dbReference type="EMBL" id="AP014597">
    <property type="protein sequence ID" value="BAU17185.1"/>
    <property type="molecule type" value="Genomic_DNA"/>
</dbReference>
<keyword evidence="1" id="KW-0812">Transmembrane</keyword>
<dbReference type="RefSeq" id="WP_096405172.1">
    <property type="nucleotide sequence ID" value="NZ_AP014597.1"/>
</dbReference>
<reference evidence="2 3" key="1">
    <citation type="journal article" date="2016" name="DNA Res.">
        <title>The complete genome sequencing of Prevotella intermedia strain OMA14 and a subsequent fine-scale, intra-species genomic comparison reveal an unusual amplification of conjugative and mobile transposons and identify a novel Prevotella-lineage-specific repeat.</title>
        <authorList>
            <person name="Naito M."/>
            <person name="Ogura Y."/>
            <person name="Itoh T."/>
            <person name="Shoji M."/>
            <person name="Okamoto M."/>
            <person name="Hayashi T."/>
            <person name="Nakayama K."/>
        </authorList>
    </citation>
    <scope>NUCLEOTIDE SEQUENCE [LARGE SCALE GENOMIC DNA]</scope>
    <source>
        <strain evidence="2 3">OMA14</strain>
    </source>
</reference>
<dbReference type="STRING" id="28131.BWX40_05215"/>
<organism evidence="2 3">
    <name type="scientific">Prevotella intermedia</name>
    <dbReference type="NCBI Taxonomy" id="28131"/>
    <lineage>
        <taxon>Bacteria</taxon>
        <taxon>Pseudomonadati</taxon>
        <taxon>Bacteroidota</taxon>
        <taxon>Bacteroidia</taxon>
        <taxon>Bacteroidales</taxon>
        <taxon>Prevotellaceae</taxon>
        <taxon>Prevotella</taxon>
    </lineage>
</organism>
<evidence type="ECO:0000313" key="3">
    <source>
        <dbReference type="Proteomes" id="UP000217431"/>
    </source>
</evidence>
<proteinExistence type="predicted"/>
<protein>
    <submittedName>
        <fullName evidence="2">Uncharacterized protein</fullName>
    </submittedName>
</protein>
<name>A0A0S3UI31_PREIN</name>
<keyword evidence="1" id="KW-1133">Transmembrane helix</keyword>
<dbReference type="AlphaFoldDB" id="A0A0S3UI31"/>
<dbReference type="Gene3D" id="3.10.450.50">
    <property type="match status" value="1"/>
</dbReference>
<evidence type="ECO:0000313" key="2">
    <source>
        <dbReference type="EMBL" id="BAU17185.1"/>
    </source>
</evidence>
<gene>
    <name evidence="2" type="ORF">PIOMA14_I_0677</name>
</gene>